<proteinExistence type="predicted"/>
<dbReference type="EMBL" id="JACIIU010000017">
    <property type="protein sequence ID" value="MBB6262109.1"/>
    <property type="molecule type" value="Genomic_DNA"/>
</dbReference>
<dbReference type="InterPro" id="IPR003646">
    <property type="entry name" value="SH3-like_bac-type"/>
</dbReference>
<dbReference type="Proteomes" id="UP000555393">
    <property type="component" value="Unassembled WGS sequence"/>
</dbReference>
<keyword evidence="1" id="KW-0732">Signal</keyword>
<reference evidence="3 4" key="1">
    <citation type="submission" date="2020-08" db="EMBL/GenBank/DDBJ databases">
        <title>Genomic Encyclopedia of Type Strains, Phase IV (KMG-IV): sequencing the most valuable type-strain genomes for metagenomic binning, comparative biology and taxonomic classification.</title>
        <authorList>
            <person name="Goeker M."/>
        </authorList>
    </citation>
    <scope>NUCLEOTIDE SEQUENCE [LARGE SCALE GENOMIC DNA]</scope>
    <source>
        <strain evidence="3 4">DSM 22336</strain>
    </source>
</reference>
<dbReference type="RefSeq" id="WP_184224095.1">
    <property type="nucleotide sequence ID" value="NZ_JACIIU010000017.1"/>
</dbReference>
<sequence length="109" mass="11854">MKLAVSALLLTAFTLTIAQPALATTGPGCLRVVNVQQGDVLNIRSQPTASSPVVGTIPAKNHGIIVLKGKCEPLNRPWANRWCPVTYYGEDKSSKGWVYARYIRDNDCP</sequence>
<protein>
    <submittedName>
        <fullName evidence="3">Uncharacterized protein YraI</fullName>
    </submittedName>
</protein>
<feature type="chain" id="PRO_5032657937" evidence="1">
    <location>
        <begin position="24"/>
        <end position="109"/>
    </location>
</feature>
<dbReference type="Gene3D" id="2.30.30.40">
    <property type="entry name" value="SH3 Domains"/>
    <property type="match status" value="1"/>
</dbReference>
<feature type="signal peptide" evidence="1">
    <location>
        <begin position="1"/>
        <end position="23"/>
    </location>
</feature>
<gene>
    <name evidence="3" type="ORF">FHS77_002677</name>
</gene>
<name>A0A841M2W0_9HYPH</name>
<keyword evidence="4" id="KW-1185">Reference proteome</keyword>
<organism evidence="3 4">
    <name type="scientific">Paenochrobactrum gallinarii</name>
    <dbReference type="NCBI Taxonomy" id="643673"/>
    <lineage>
        <taxon>Bacteria</taxon>
        <taxon>Pseudomonadati</taxon>
        <taxon>Pseudomonadota</taxon>
        <taxon>Alphaproteobacteria</taxon>
        <taxon>Hyphomicrobiales</taxon>
        <taxon>Brucellaceae</taxon>
        <taxon>Paenochrobactrum</taxon>
    </lineage>
</organism>
<evidence type="ECO:0000313" key="4">
    <source>
        <dbReference type="Proteomes" id="UP000555393"/>
    </source>
</evidence>
<dbReference type="Pfam" id="PF08239">
    <property type="entry name" value="SH3_3"/>
    <property type="match status" value="1"/>
</dbReference>
<evidence type="ECO:0000256" key="1">
    <source>
        <dbReference type="SAM" id="SignalP"/>
    </source>
</evidence>
<accession>A0A841M2W0</accession>
<feature type="domain" description="SH3b" evidence="2">
    <location>
        <begin position="39"/>
        <end position="103"/>
    </location>
</feature>
<comment type="caution">
    <text evidence="3">The sequence shown here is derived from an EMBL/GenBank/DDBJ whole genome shotgun (WGS) entry which is preliminary data.</text>
</comment>
<dbReference type="AlphaFoldDB" id="A0A841M2W0"/>
<evidence type="ECO:0000259" key="2">
    <source>
        <dbReference type="Pfam" id="PF08239"/>
    </source>
</evidence>
<evidence type="ECO:0000313" key="3">
    <source>
        <dbReference type="EMBL" id="MBB6262109.1"/>
    </source>
</evidence>